<dbReference type="AlphaFoldDB" id="A0A1R4GIJ7"/>
<feature type="transmembrane region" description="Helical" evidence="1">
    <location>
        <begin position="51"/>
        <end position="70"/>
    </location>
</feature>
<dbReference type="GO" id="GO:1990281">
    <property type="term" value="C:efflux pump complex"/>
    <property type="evidence" value="ECO:0007669"/>
    <property type="project" value="TreeGrafter"/>
</dbReference>
<dbReference type="GO" id="GO:0015562">
    <property type="term" value="F:efflux transmembrane transporter activity"/>
    <property type="evidence" value="ECO:0007669"/>
    <property type="project" value="TreeGrafter"/>
</dbReference>
<keyword evidence="1" id="KW-1133">Transmembrane helix</keyword>
<dbReference type="Gene3D" id="2.40.420.20">
    <property type="match status" value="1"/>
</dbReference>
<protein>
    <submittedName>
        <fullName evidence="2">Membrane-fusion protein</fullName>
    </submittedName>
</protein>
<reference evidence="2 3" key="1">
    <citation type="submission" date="2017-02" db="EMBL/GenBank/DDBJ databases">
        <authorList>
            <person name="Peterson S.W."/>
        </authorList>
    </citation>
    <scope>NUCLEOTIDE SEQUENCE [LARGE SCALE GENOMIC DNA]</scope>
    <source>
        <strain evidence="2 3">LMG 22410</strain>
    </source>
</reference>
<evidence type="ECO:0000256" key="1">
    <source>
        <dbReference type="SAM" id="Phobius"/>
    </source>
</evidence>
<proteinExistence type="predicted"/>
<dbReference type="OrthoDB" id="4401807at2"/>
<evidence type="ECO:0000313" key="2">
    <source>
        <dbReference type="EMBL" id="SJM67998.1"/>
    </source>
</evidence>
<keyword evidence="3" id="KW-1185">Reference proteome</keyword>
<evidence type="ECO:0000313" key="3">
    <source>
        <dbReference type="Proteomes" id="UP000195787"/>
    </source>
</evidence>
<organism evidence="2 3">
    <name type="scientific">Agrococcus casei LMG 22410</name>
    <dbReference type="NCBI Taxonomy" id="1255656"/>
    <lineage>
        <taxon>Bacteria</taxon>
        <taxon>Bacillati</taxon>
        <taxon>Actinomycetota</taxon>
        <taxon>Actinomycetes</taxon>
        <taxon>Micrococcales</taxon>
        <taxon>Microbacteriaceae</taxon>
        <taxon>Agrococcus</taxon>
    </lineage>
</organism>
<dbReference type="EMBL" id="FUHU01000045">
    <property type="protein sequence ID" value="SJM67998.1"/>
    <property type="molecule type" value="Genomic_DNA"/>
</dbReference>
<gene>
    <name evidence="2" type="ORF">CZ674_12300</name>
</gene>
<sequence length="376" mass="39763">MQPNHEAPSAKQQKALDRERARLERAEFRDRERAEKAARGPGAWKTTVLPILRVALLAVIAVALVKFAFFPANAPDAAEALYPDGALIDPVIAVETGDIVNDIELEGSVVRDPTTKVLADVQGEIGTIFVTEGASVERGEPIYQIRTEHEPEPVMPTEDEPDPEQPQPYYTFTDVVSPASGVLVGFPFLVGMPVDIGLETGAVQPSSFHVEAPLTAAQQYRLLDQPKTATIEITDGPAPFECEDVEIVEAEAGEDGQGGGAQISCAIPSDVRVFPGLALKVTVAGGSAEGVLTLPTTAVIGTSGQGVVYLPAAEGEDPEAVNVGLGLNDGSFVEITEGLSEGDEVLEFAPGAEPDVDCEDPEQYDPTVCDDFGMFP</sequence>
<dbReference type="GeneID" id="303173987"/>
<dbReference type="PANTHER" id="PTHR30469">
    <property type="entry name" value="MULTIDRUG RESISTANCE PROTEIN MDTA"/>
    <property type="match status" value="1"/>
</dbReference>
<dbReference type="PANTHER" id="PTHR30469:SF33">
    <property type="entry name" value="SLR1207 PROTEIN"/>
    <property type="match status" value="1"/>
</dbReference>
<dbReference type="RefSeq" id="WP_086992837.1">
    <property type="nucleotide sequence ID" value="NZ_FUHU01000045.1"/>
</dbReference>
<keyword evidence="1" id="KW-0472">Membrane</keyword>
<accession>A0A1R4GIJ7</accession>
<name>A0A1R4GIJ7_9MICO</name>
<keyword evidence="1" id="KW-0812">Transmembrane</keyword>
<dbReference type="Proteomes" id="UP000195787">
    <property type="component" value="Unassembled WGS sequence"/>
</dbReference>
<dbReference type="SUPFAM" id="SSF111369">
    <property type="entry name" value="HlyD-like secretion proteins"/>
    <property type="match status" value="1"/>
</dbReference>